<evidence type="ECO:0000256" key="8">
    <source>
        <dbReference type="ARBA" id="ARBA00023239"/>
    </source>
</evidence>
<evidence type="ECO:0000313" key="14">
    <source>
        <dbReference type="Proteomes" id="UP000440578"/>
    </source>
</evidence>
<name>A0A6A4WC22_AMPAM</name>
<evidence type="ECO:0000256" key="2">
    <source>
        <dbReference type="ARBA" id="ARBA00015888"/>
    </source>
</evidence>
<evidence type="ECO:0000256" key="7">
    <source>
        <dbReference type="ARBA" id="ARBA00023125"/>
    </source>
</evidence>
<dbReference type="InterPro" id="IPR036590">
    <property type="entry name" value="SRAP-like"/>
</dbReference>
<evidence type="ECO:0000256" key="5">
    <source>
        <dbReference type="ARBA" id="ARBA00022801"/>
    </source>
</evidence>
<keyword evidence="8" id="KW-0456">Lyase</keyword>
<evidence type="ECO:0000256" key="1">
    <source>
        <dbReference type="ARBA" id="ARBA00008136"/>
    </source>
</evidence>
<feature type="region of interest" description="Disordered" evidence="12">
    <location>
        <begin position="276"/>
        <end position="314"/>
    </location>
</feature>
<keyword evidence="7" id="KW-0238">DNA-binding</keyword>
<feature type="compositionally biased region" description="Basic and acidic residues" evidence="12">
    <location>
        <begin position="295"/>
        <end position="314"/>
    </location>
</feature>
<keyword evidence="14" id="KW-1185">Reference proteome</keyword>
<evidence type="ECO:0000256" key="3">
    <source>
        <dbReference type="ARBA" id="ARBA00022670"/>
    </source>
</evidence>
<evidence type="ECO:0000256" key="12">
    <source>
        <dbReference type="SAM" id="MobiDB-lite"/>
    </source>
</evidence>
<dbReference type="OrthoDB" id="2111841at2759"/>
<dbReference type="Gene3D" id="3.90.1680.10">
    <property type="entry name" value="SOS response associated peptidase-like"/>
    <property type="match status" value="1"/>
</dbReference>
<keyword evidence="4" id="KW-0227">DNA damage</keyword>
<dbReference type="GO" id="GO:0008233">
    <property type="term" value="F:peptidase activity"/>
    <property type="evidence" value="ECO:0007669"/>
    <property type="project" value="UniProtKB-KW"/>
</dbReference>
<comment type="similarity">
    <text evidence="1">Belongs to the SOS response-associated peptidase family.</text>
</comment>
<dbReference type="Pfam" id="PF02586">
    <property type="entry name" value="SRAP"/>
    <property type="match status" value="1"/>
</dbReference>
<dbReference type="SUPFAM" id="SSF143081">
    <property type="entry name" value="BB1717-like"/>
    <property type="match status" value="1"/>
</dbReference>
<dbReference type="GO" id="GO:0106300">
    <property type="term" value="P:protein-DNA covalent cross-linking repair"/>
    <property type="evidence" value="ECO:0007669"/>
    <property type="project" value="InterPro"/>
</dbReference>
<gene>
    <name evidence="13" type="primary">hmces</name>
    <name evidence="13" type="ORF">FJT64_023960</name>
</gene>
<evidence type="ECO:0000256" key="9">
    <source>
        <dbReference type="ARBA" id="ARBA00030390"/>
    </source>
</evidence>
<dbReference type="InterPro" id="IPR003738">
    <property type="entry name" value="SRAP"/>
</dbReference>
<evidence type="ECO:0000256" key="6">
    <source>
        <dbReference type="ARBA" id="ARBA00023124"/>
    </source>
</evidence>
<dbReference type="Proteomes" id="UP000440578">
    <property type="component" value="Unassembled WGS sequence"/>
</dbReference>
<protein>
    <recommendedName>
        <fullName evidence="2">Abasic site processing protein HMCES</fullName>
    </recommendedName>
    <alternativeName>
        <fullName evidence="9">Embryonic stem cell-specific 5-hydroxymethylcytosine-binding protein</fullName>
    </alternativeName>
    <alternativeName>
        <fullName evidence="10">Peptidase HMCES</fullName>
    </alternativeName>
    <alternativeName>
        <fullName evidence="11">SRAP domain-containing protein 1</fullName>
    </alternativeName>
</protein>
<dbReference type="PANTHER" id="PTHR13604:SF0">
    <property type="entry name" value="ABASIC SITE PROCESSING PROTEIN HMCES"/>
    <property type="match status" value="1"/>
</dbReference>
<keyword evidence="3" id="KW-0645">Protease</keyword>
<dbReference type="GO" id="GO:0016829">
    <property type="term" value="F:lyase activity"/>
    <property type="evidence" value="ECO:0007669"/>
    <property type="project" value="UniProtKB-KW"/>
</dbReference>
<dbReference type="GO" id="GO:0006508">
    <property type="term" value="P:proteolysis"/>
    <property type="evidence" value="ECO:0007669"/>
    <property type="project" value="UniProtKB-KW"/>
</dbReference>
<evidence type="ECO:0000256" key="10">
    <source>
        <dbReference type="ARBA" id="ARBA00030898"/>
    </source>
</evidence>
<evidence type="ECO:0000313" key="13">
    <source>
        <dbReference type="EMBL" id="KAF0304175.1"/>
    </source>
</evidence>
<comment type="caution">
    <text evidence="13">The sequence shown here is derived from an EMBL/GenBank/DDBJ whole genome shotgun (WGS) entry which is preliminary data.</text>
</comment>
<keyword evidence="6" id="KW-0190">Covalent protein-DNA linkage</keyword>
<reference evidence="13 14" key="1">
    <citation type="submission" date="2019-07" db="EMBL/GenBank/DDBJ databases">
        <title>Draft genome assembly of a fouling barnacle, Amphibalanus amphitrite (Darwin, 1854): The first reference genome for Thecostraca.</title>
        <authorList>
            <person name="Kim W."/>
        </authorList>
    </citation>
    <scope>NUCLEOTIDE SEQUENCE [LARGE SCALE GENOMIC DNA]</scope>
    <source>
        <strain evidence="13">SNU_AA5</strain>
        <tissue evidence="13">Soma without cirri and trophi</tissue>
    </source>
</reference>
<dbReference type="AlphaFoldDB" id="A0A6A4WC22"/>
<organism evidence="13 14">
    <name type="scientific">Amphibalanus amphitrite</name>
    <name type="common">Striped barnacle</name>
    <name type="synonym">Balanus amphitrite</name>
    <dbReference type="NCBI Taxonomy" id="1232801"/>
    <lineage>
        <taxon>Eukaryota</taxon>
        <taxon>Metazoa</taxon>
        <taxon>Ecdysozoa</taxon>
        <taxon>Arthropoda</taxon>
        <taxon>Crustacea</taxon>
        <taxon>Multicrustacea</taxon>
        <taxon>Cirripedia</taxon>
        <taxon>Thoracica</taxon>
        <taxon>Thoracicalcarea</taxon>
        <taxon>Balanomorpha</taxon>
        <taxon>Balanoidea</taxon>
        <taxon>Balanidae</taxon>
        <taxon>Amphibalaninae</taxon>
        <taxon>Amphibalanus</taxon>
    </lineage>
</organism>
<accession>A0A6A4WC22</accession>
<evidence type="ECO:0000256" key="4">
    <source>
        <dbReference type="ARBA" id="ARBA00022763"/>
    </source>
</evidence>
<sequence>MCGRTACTLQPDNLSRACSYVPRGGQNQKQNNQKYQKARFMNTPGSRNYQPSQNIAPTGTLPVLIRGDFAGCPDEERIVVSMRWGLIPFFHKGDIAEMKLTTFNARSEEFRDKSMFSGPFKRGQRCVILCDGYYEWKRDGNNKKPYFLYTEQDKKWDICTDVNKLSEEDLWSEEEGWKGPKLTMMAGLFETRKMDDNEVLYSCTILTQASNPHLTWIHHRMPVFLTTPRAVQDWLSAESLEQTALSQITPADSLTWHPVSSEINNVRNRDATYAPVDDTKRSPAAGFMANWLGKGKAEKRPAETEDGEDKPSKR</sequence>
<dbReference type="GO" id="GO:0003697">
    <property type="term" value="F:single-stranded DNA binding"/>
    <property type="evidence" value="ECO:0007669"/>
    <property type="project" value="InterPro"/>
</dbReference>
<evidence type="ECO:0000256" key="11">
    <source>
        <dbReference type="ARBA" id="ARBA00031130"/>
    </source>
</evidence>
<proteinExistence type="inferred from homology"/>
<dbReference type="EMBL" id="VIIS01000867">
    <property type="protein sequence ID" value="KAF0304175.1"/>
    <property type="molecule type" value="Genomic_DNA"/>
</dbReference>
<keyword evidence="5" id="KW-0378">Hydrolase</keyword>
<dbReference type="PANTHER" id="PTHR13604">
    <property type="entry name" value="DC12-RELATED"/>
    <property type="match status" value="1"/>
</dbReference>